<name>A0A2N1JG45_9BASI</name>
<evidence type="ECO:0000313" key="8">
    <source>
        <dbReference type="EMBL" id="PKI85521.1"/>
    </source>
</evidence>
<dbReference type="EMBL" id="KZ454987">
    <property type="protein sequence ID" value="PKI85521.1"/>
    <property type="molecule type" value="Genomic_DNA"/>
</dbReference>
<accession>A0A2N1JG45</accession>
<evidence type="ECO:0000259" key="7">
    <source>
        <dbReference type="Pfam" id="PF20649"/>
    </source>
</evidence>
<proteinExistence type="predicted"/>
<sequence length="1040" mass="115497">MSAQSNSSNTVTGLKEDTSKAYEKVSGGAQKLANKADNKASEINPNSQPSLVEQGQKMFNDTSAYVQEQAGKVFGEGKEGSQAAGANGEGTFSQISEQARQYASDALDGVSNMLKKGSENAGEAAKDVTNENHSYVEQARQGASDLLSKAQEQLNSGAQTKSLCYPSDNERVDTSPFYKDNFNVQEYAAQFLGHLFEHEQSDKNKASLCLVKSIASADSDMRVALSRLSMCINEVNQQIHDLIASHSTDFLDRVRDVSQMQEIMSALLEKVDILNGHATKARDVVRIPLERLESLQLHSERVQKAEALVGYAHSLAVLCSRLTAQMGAVMEWDVAVSHKDTPALQQHALHVTEAAATLKELHELLYESEDDNSVDEELRREAFQLDFVRAHVDLLPDASKTIREKTEYLLLCGLRSISPSLLGIALQAAHSQGALGNAVGDLMEDLDNVLSDRIHVTFDLYSAGKNIGEKQPPVLSSNPLPLMYQTRNEAPHQTNTTSASLLQKWSTEIWSRLQVLIVDEISSMYAKVQTLERVLSLKQDNETGRSYLDITTRQLGDTPVGLLWTSAARHFGDMYQEAIHESDFWRFILVSSYPRLVHIFQDLFQRIRSLIDTSSSFAEPRAIKSLLSACREIYLTSASQRLADARQDLRGALTSTLKNGQGSHEAQIFLAVVLAQLDMAMRDSDLCVDMAEIVSSTFTALLDQVVQLIRCDENASSLQGVQATALQVQNIEITNALKVLRDGLANAKVPAALQATEASWKQQITEVIKKHLLLPLFAPIKQELASVIARIQRFKIDKPSLPENSDPTEMETSAYALELAARLTLLQNGLLSRYEWTSELEDSVVDLITFTLSVFVYYAALIRLTKEAEKLQLVNDMTSLELTLLQLLTYAKRMDKTKPTSLEQIGTPFKAIRNFRTLVFEPNENLQTFPRTQQKFEMPVAVLLSHLISRSTTLPLPNEIRRMSKSNYVKWAMQAGPSPRTYFSTNTDTAVAQEVRTLLSHYQGADAKEKREQVANDPSDKIILDTLFAWDADLALVAKK</sequence>
<dbReference type="Pfam" id="PF20649">
    <property type="entry name" value="COG5_C"/>
    <property type="match status" value="1"/>
</dbReference>
<dbReference type="InterPro" id="IPR019465">
    <property type="entry name" value="Cog5"/>
</dbReference>
<keyword evidence="4" id="KW-0472">Membrane</keyword>
<feature type="compositionally biased region" description="Basic and acidic residues" evidence="5">
    <location>
        <begin position="14"/>
        <end position="23"/>
    </location>
</feature>
<protein>
    <recommendedName>
        <fullName evidence="2">Conserved oligomeric Golgi complex subunit 5</fullName>
    </recommendedName>
</protein>
<dbReference type="PANTHER" id="PTHR13228">
    <property type="entry name" value="CONSERVED OLIGOMERIC GOLGI COMPLEX COMPONENT 5"/>
    <property type="match status" value="1"/>
</dbReference>
<feature type="compositionally biased region" description="Polar residues" evidence="5">
    <location>
        <begin position="41"/>
        <end position="62"/>
    </location>
</feature>
<dbReference type="GO" id="GO:0006891">
    <property type="term" value="P:intra-Golgi vesicle-mediated transport"/>
    <property type="evidence" value="ECO:0007669"/>
    <property type="project" value="InterPro"/>
</dbReference>
<dbReference type="GO" id="GO:0000139">
    <property type="term" value="C:Golgi membrane"/>
    <property type="evidence" value="ECO:0007669"/>
    <property type="project" value="UniProtKB-SubCell"/>
</dbReference>
<evidence type="ECO:0000256" key="1">
    <source>
        <dbReference type="ARBA" id="ARBA00004395"/>
    </source>
</evidence>
<keyword evidence="3" id="KW-0333">Golgi apparatus</keyword>
<evidence type="ECO:0000259" key="6">
    <source>
        <dbReference type="Pfam" id="PF10392"/>
    </source>
</evidence>
<comment type="subcellular location">
    <subcellularLocation>
        <location evidence="1">Golgi apparatus membrane</location>
        <topology evidence="1">Peripheral membrane protein</topology>
    </subcellularLocation>
</comment>
<dbReference type="OrthoDB" id="3356019at2759"/>
<feature type="domain" description="Conserved oligomeric Golgi complex subunit 5 N-terminal" evidence="6">
    <location>
        <begin position="175"/>
        <end position="318"/>
    </location>
</feature>
<keyword evidence="9" id="KW-1185">Reference proteome</keyword>
<evidence type="ECO:0000256" key="5">
    <source>
        <dbReference type="SAM" id="MobiDB-lite"/>
    </source>
</evidence>
<gene>
    <name evidence="8" type="ORF">MVES_000323</name>
</gene>
<evidence type="ECO:0000256" key="4">
    <source>
        <dbReference type="ARBA" id="ARBA00023136"/>
    </source>
</evidence>
<evidence type="ECO:0000256" key="3">
    <source>
        <dbReference type="ARBA" id="ARBA00023034"/>
    </source>
</evidence>
<reference evidence="8 9" key="1">
    <citation type="submission" date="2017-10" db="EMBL/GenBank/DDBJ databases">
        <title>A novel species of cold-tolerant Malassezia isolated from bats.</title>
        <authorList>
            <person name="Lorch J.M."/>
            <person name="Palmer J.M."/>
            <person name="Vanderwolf K.J."/>
            <person name="Schmidt K.Z."/>
            <person name="Verant M.L."/>
            <person name="Weller T.J."/>
            <person name="Blehert D.S."/>
        </authorList>
    </citation>
    <scope>NUCLEOTIDE SEQUENCE [LARGE SCALE GENOMIC DNA]</scope>
    <source>
        <strain evidence="8 9">NWHC:44797-103</strain>
    </source>
</reference>
<dbReference type="PANTHER" id="PTHR13228:SF3">
    <property type="entry name" value="CONSERVED OLIGOMERIC GOLGI COMPLEX SUBUNIT 5"/>
    <property type="match status" value="1"/>
</dbReference>
<dbReference type="AlphaFoldDB" id="A0A2N1JG45"/>
<dbReference type="InterPro" id="IPR049176">
    <property type="entry name" value="COG5_N"/>
</dbReference>
<organism evidence="8 9">
    <name type="scientific">Malassezia vespertilionis</name>
    <dbReference type="NCBI Taxonomy" id="2020962"/>
    <lineage>
        <taxon>Eukaryota</taxon>
        <taxon>Fungi</taxon>
        <taxon>Dikarya</taxon>
        <taxon>Basidiomycota</taxon>
        <taxon>Ustilaginomycotina</taxon>
        <taxon>Malasseziomycetes</taxon>
        <taxon>Malasseziales</taxon>
        <taxon>Malasseziaceae</taxon>
        <taxon>Malassezia</taxon>
    </lineage>
</organism>
<dbReference type="Pfam" id="PF10392">
    <property type="entry name" value="COG5_N"/>
    <property type="match status" value="1"/>
</dbReference>
<feature type="compositionally biased region" description="Polar residues" evidence="5">
    <location>
        <begin position="1"/>
        <end position="12"/>
    </location>
</feature>
<feature type="domain" description="Conserved oligomeric Golgi complex subunit 5 helical" evidence="7">
    <location>
        <begin position="385"/>
        <end position="604"/>
    </location>
</feature>
<dbReference type="InterPro" id="IPR048485">
    <property type="entry name" value="COG5_helical"/>
</dbReference>
<evidence type="ECO:0000313" key="9">
    <source>
        <dbReference type="Proteomes" id="UP000232875"/>
    </source>
</evidence>
<feature type="region of interest" description="Disordered" evidence="5">
    <location>
        <begin position="1"/>
        <end position="62"/>
    </location>
</feature>
<dbReference type="STRING" id="2020962.A0A2N1JG45"/>
<dbReference type="Proteomes" id="UP000232875">
    <property type="component" value="Unassembled WGS sequence"/>
</dbReference>
<evidence type="ECO:0000256" key="2">
    <source>
        <dbReference type="ARBA" id="ARBA00020974"/>
    </source>
</evidence>
<dbReference type="GO" id="GO:0017119">
    <property type="term" value="C:Golgi transport complex"/>
    <property type="evidence" value="ECO:0007669"/>
    <property type="project" value="InterPro"/>
</dbReference>